<dbReference type="Proteomes" id="UP001431776">
    <property type="component" value="Unassembled WGS sequence"/>
</dbReference>
<feature type="transmembrane region" description="Helical" evidence="1">
    <location>
        <begin position="165"/>
        <end position="187"/>
    </location>
</feature>
<organism evidence="2 3">
    <name type="scientific">Anaerobaca lacustris</name>
    <dbReference type="NCBI Taxonomy" id="3044600"/>
    <lineage>
        <taxon>Bacteria</taxon>
        <taxon>Pseudomonadati</taxon>
        <taxon>Planctomycetota</taxon>
        <taxon>Phycisphaerae</taxon>
        <taxon>Sedimentisphaerales</taxon>
        <taxon>Anaerobacaceae</taxon>
        <taxon>Anaerobaca</taxon>
    </lineage>
</organism>
<sequence>MWIFIFLLCLIGTVLTLVRTSLLERKGMVLLPAAAIALASLGAIPWAVRINTQELSHHLGRIDVLNGLCTLLVIESLATLLLSARLMKQHAMHRPMGLTTLAALCPSSASLAGIFVLMVLLFNGITGRSYMVIGGLYSVGVCLALAAGAFLVRCLVAFWHVRLEMILVLSFVQLVFAMFLPLVARGFAVPPHVTRNHAVALLVSAGLSMLSAALAFLIRMLYNVFLGDEAQ</sequence>
<feature type="transmembrane region" description="Helical" evidence="1">
    <location>
        <begin position="134"/>
        <end position="159"/>
    </location>
</feature>
<dbReference type="AlphaFoldDB" id="A0AAW6TUD0"/>
<feature type="transmembrane region" description="Helical" evidence="1">
    <location>
        <begin position="30"/>
        <end position="52"/>
    </location>
</feature>
<feature type="transmembrane region" description="Helical" evidence="1">
    <location>
        <begin position="199"/>
        <end position="222"/>
    </location>
</feature>
<feature type="transmembrane region" description="Helical" evidence="1">
    <location>
        <begin position="96"/>
        <end position="122"/>
    </location>
</feature>
<proteinExistence type="predicted"/>
<evidence type="ECO:0000313" key="2">
    <source>
        <dbReference type="EMBL" id="MDI6447491.1"/>
    </source>
</evidence>
<accession>A0AAW6TUD0</accession>
<keyword evidence="1" id="KW-0472">Membrane</keyword>
<feature type="transmembrane region" description="Helical" evidence="1">
    <location>
        <begin position="64"/>
        <end position="84"/>
    </location>
</feature>
<comment type="caution">
    <text evidence="2">The sequence shown here is derived from an EMBL/GenBank/DDBJ whole genome shotgun (WGS) entry which is preliminary data.</text>
</comment>
<gene>
    <name evidence="2" type="ORF">QJ522_00425</name>
</gene>
<keyword evidence="1" id="KW-1133">Transmembrane helix</keyword>
<dbReference type="RefSeq" id="WP_349242902.1">
    <property type="nucleotide sequence ID" value="NZ_JASCXX010000001.1"/>
</dbReference>
<evidence type="ECO:0000256" key="1">
    <source>
        <dbReference type="SAM" id="Phobius"/>
    </source>
</evidence>
<dbReference type="EMBL" id="JASCXX010000001">
    <property type="protein sequence ID" value="MDI6447491.1"/>
    <property type="molecule type" value="Genomic_DNA"/>
</dbReference>
<keyword evidence="1" id="KW-0812">Transmembrane</keyword>
<protein>
    <submittedName>
        <fullName evidence="2">Uncharacterized protein</fullName>
    </submittedName>
</protein>
<keyword evidence="3" id="KW-1185">Reference proteome</keyword>
<reference evidence="2" key="1">
    <citation type="submission" date="2023-05" db="EMBL/GenBank/DDBJ databases">
        <title>Anaerotaeda fermentans gen. nov., sp. nov., a novel anaerobic planctomycete of the new family within the order Sedimentisphaerales isolated from Taman Peninsula, Russia.</title>
        <authorList>
            <person name="Khomyakova M.A."/>
            <person name="Merkel A.Y."/>
            <person name="Slobodkin A.I."/>
        </authorList>
    </citation>
    <scope>NUCLEOTIDE SEQUENCE</scope>
    <source>
        <strain evidence="2">M17dextr</strain>
    </source>
</reference>
<name>A0AAW6TUD0_9BACT</name>
<evidence type="ECO:0000313" key="3">
    <source>
        <dbReference type="Proteomes" id="UP001431776"/>
    </source>
</evidence>